<evidence type="ECO:0000313" key="3">
    <source>
        <dbReference type="Proteomes" id="UP001163846"/>
    </source>
</evidence>
<dbReference type="InterPro" id="IPR036397">
    <property type="entry name" value="RNaseH_sf"/>
</dbReference>
<dbReference type="InterPro" id="IPR002156">
    <property type="entry name" value="RNaseH_domain"/>
</dbReference>
<feature type="non-terminal residue" evidence="2">
    <location>
        <position position="1"/>
    </location>
</feature>
<dbReference type="InterPro" id="IPR012337">
    <property type="entry name" value="RNaseH-like_sf"/>
</dbReference>
<dbReference type="PROSITE" id="PS50879">
    <property type="entry name" value="RNASE_H_1"/>
    <property type="match status" value="1"/>
</dbReference>
<dbReference type="Proteomes" id="UP001163846">
    <property type="component" value="Unassembled WGS sequence"/>
</dbReference>
<dbReference type="AlphaFoldDB" id="A0AA38P6S3"/>
<accession>A0AA38P6S3</accession>
<comment type="caution">
    <text evidence="2">The sequence shown here is derived from an EMBL/GenBank/DDBJ whole genome shotgun (WGS) entry which is preliminary data.</text>
</comment>
<evidence type="ECO:0000259" key="1">
    <source>
        <dbReference type="PROSITE" id="PS50879"/>
    </source>
</evidence>
<name>A0AA38P6S3_9AGAR</name>
<proteinExistence type="predicted"/>
<dbReference type="SUPFAM" id="SSF53098">
    <property type="entry name" value="Ribonuclease H-like"/>
    <property type="match status" value="1"/>
</dbReference>
<evidence type="ECO:0000313" key="2">
    <source>
        <dbReference type="EMBL" id="KAJ3837383.1"/>
    </source>
</evidence>
<dbReference type="GO" id="GO:0003676">
    <property type="term" value="F:nucleic acid binding"/>
    <property type="evidence" value="ECO:0007669"/>
    <property type="project" value="InterPro"/>
</dbReference>
<dbReference type="GO" id="GO:0004523">
    <property type="term" value="F:RNA-DNA hybrid ribonuclease activity"/>
    <property type="evidence" value="ECO:0007669"/>
    <property type="project" value="InterPro"/>
</dbReference>
<sequence length="67" mass="7411">IFTDSALAGESIFNVTPKPGQAYCLNFHKKVKAFLADPMHTVEIAWTPSHTRIIGNERADQLAKKKG</sequence>
<gene>
    <name evidence="2" type="ORF">F5878DRAFT_539512</name>
</gene>
<reference evidence="2" key="1">
    <citation type="submission" date="2022-08" db="EMBL/GenBank/DDBJ databases">
        <authorList>
            <consortium name="DOE Joint Genome Institute"/>
            <person name="Min B."/>
            <person name="Riley R."/>
            <person name="Sierra-Patev S."/>
            <person name="Naranjo-Ortiz M."/>
            <person name="Looney B."/>
            <person name="Konkel Z."/>
            <person name="Slot J.C."/>
            <person name="Sakamoto Y."/>
            <person name="Steenwyk J.L."/>
            <person name="Rokas A."/>
            <person name="Carro J."/>
            <person name="Camarero S."/>
            <person name="Ferreira P."/>
            <person name="Molpeceres G."/>
            <person name="Ruiz-Duenas F.J."/>
            <person name="Serrano A."/>
            <person name="Henrissat B."/>
            <person name="Drula E."/>
            <person name="Hughes K.W."/>
            <person name="Mata J.L."/>
            <person name="Ishikawa N.K."/>
            <person name="Vargas-Isla R."/>
            <person name="Ushijima S."/>
            <person name="Smith C.A."/>
            <person name="Ahrendt S."/>
            <person name="Andreopoulos W."/>
            <person name="He G."/>
            <person name="Labutti K."/>
            <person name="Lipzen A."/>
            <person name="Ng V."/>
            <person name="Sandor L."/>
            <person name="Barry K."/>
            <person name="Martinez A.T."/>
            <person name="Xiao Y."/>
            <person name="Gibbons J.G."/>
            <person name="Terashima K."/>
            <person name="Hibbett D.S."/>
            <person name="Grigoriev I.V."/>
        </authorList>
    </citation>
    <scope>NUCLEOTIDE SEQUENCE</scope>
    <source>
        <strain evidence="2">TFB9207</strain>
    </source>
</reference>
<feature type="domain" description="RNase H type-1" evidence="1">
    <location>
        <begin position="1"/>
        <end position="67"/>
    </location>
</feature>
<keyword evidence="3" id="KW-1185">Reference proteome</keyword>
<dbReference type="Gene3D" id="3.30.420.10">
    <property type="entry name" value="Ribonuclease H-like superfamily/Ribonuclease H"/>
    <property type="match status" value="1"/>
</dbReference>
<dbReference type="EMBL" id="MU806250">
    <property type="protein sequence ID" value="KAJ3837383.1"/>
    <property type="molecule type" value="Genomic_DNA"/>
</dbReference>
<protein>
    <recommendedName>
        <fullName evidence="1">RNase H type-1 domain-containing protein</fullName>
    </recommendedName>
</protein>
<organism evidence="2 3">
    <name type="scientific">Lentinula raphanica</name>
    <dbReference type="NCBI Taxonomy" id="153919"/>
    <lineage>
        <taxon>Eukaryota</taxon>
        <taxon>Fungi</taxon>
        <taxon>Dikarya</taxon>
        <taxon>Basidiomycota</taxon>
        <taxon>Agaricomycotina</taxon>
        <taxon>Agaricomycetes</taxon>
        <taxon>Agaricomycetidae</taxon>
        <taxon>Agaricales</taxon>
        <taxon>Marasmiineae</taxon>
        <taxon>Omphalotaceae</taxon>
        <taxon>Lentinula</taxon>
    </lineage>
</organism>